<keyword evidence="8" id="KW-1185">Reference proteome</keyword>
<evidence type="ECO:0000256" key="5">
    <source>
        <dbReference type="SAM" id="MobiDB-lite"/>
    </source>
</evidence>
<accession>A0A183TCU8</accession>
<keyword evidence="1 4" id="KW-0238">DNA-binding</keyword>
<feature type="DNA-binding region" description="Homeobox" evidence="4">
    <location>
        <begin position="89"/>
        <end position="129"/>
    </location>
</feature>
<dbReference type="InterPro" id="IPR009057">
    <property type="entry name" value="Homeodomain-like_sf"/>
</dbReference>
<dbReference type="InterPro" id="IPR008422">
    <property type="entry name" value="KN_HD"/>
</dbReference>
<dbReference type="GO" id="GO:0005634">
    <property type="term" value="C:nucleus"/>
    <property type="evidence" value="ECO:0007669"/>
    <property type="project" value="UniProtKB-SubCell"/>
</dbReference>
<dbReference type="InterPro" id="IPR001356">
    <property type="entry name" value="HD"/>
</dbReference>
<dbReference type="InterPro" id="IPR050224">
    <property type="entry name" value="TALE_homeobox"/>
</dbReference>
<dbReference type="STRING" id="70667.A0A183TCU8"/>
<evidence type="ECO:0000313" key="7">
    <source>
        <dbReference type="EMBL" id="VDM00682.1"/>
    </source>
</evidence>
<dbReference type="SMART" id="SM00389">
    <property type="entry name" value="HOX"/>
    <property type="match status" value="1"/>
</dbReference>
<dbReference type="GO" id="GO:0006355">
    <property type="term" value="P:regulation of DNA-templated transcription"/>
    <property type="evidence" value="ECO:0007669"/>
    <property type="project" value="InterPro"/>
</dbReference>
<evidence type="ECO:0000313" key="9">
    <source>
        <dbReference type="WBParaSite" id="SSLN_0001483801-mRNA-1"/>
    </source>
</evidence>
<comment type="subcellular location">
    <subcellularLocation>
        <location evidence="4">Nucleus</location>
    </subcellularLocation>
</comment>
<reference evidence="7 8" key="2">
    <citation type="submission" date="2018-11" db="EMBL/GenBank/DDBJ databases">
        <authorList>
            <consortium name="Pathogen Informatics"/>
        </authorList>
    </citation>
    <scope>NUCLEOTIDE SEQUENCE [LARGE SCALE GENOMIC DNA]</scope>
    <source>
        <strain evidence="7 8">NST_G2</strain>
    </source>
</reference>
<feature type="region of interest" description="Disordered" evidence="5">
    <location>
        <begin position="134"/>
        <end position="168"/>
    </location>
</feature>
<dbReference type="GO" id="GO:0003677">
    <property type="term" value="F:DNA binding"/>
    <property type="evidence" value="ECO:0007669"/>
    <property type="project" value="UniProtKB-UniRule"/>
</dbReference>
<evidence type="ECO:0000256" key="2">
    <source>
        <dbReference type="ARBA" id="ARBA00023155"/>
    </source>
</evidence>
<proteinExistence type="predicted"/>
<sequence>MQSGARGTSSDYDDRTVGGGDAYPKRIPWHIQCKSRPVIRCTLQCACTRAGERATEQQQQQQQQHTTIVVLMDAAVFTVVWIRHPWFTCASHPYPTENEKMEIAQQTSLTLLQVNNWFINARRRILQPMLDSSSSLSLTRHGSDGRGSNGTKTCDSPINKKKKAATSR</sequence>
<dbReference type="SUPFAM" id="SSF46689">
    <property type="entry name" value="Homeodomain-like"/>
    <property type="match status" value="1"/>
</dbReference>
<dbReference type="WBParaSite" id="SSLN_0001483801-mRNA-1">
    <property type="protein sequence ID" value="SSLN_0001483801-mRNA-1"/>
    <property type="gene ID" value="SSLN_0001483801"/>
</dbReference>
<dbReference type="EMBL" id="UYSU01038823">
    <property type="protein sequence ID" value="VDM00682.1"/>
    <property type="molecule type" value="Genomic_DNA"/>
</dbReference>
<keyword evidence="2 4" id="KW-0371">Homeobox</keyword>
<dbReference type="CDD" id="cd00086">
    <property type="entry name" value="homeodomain"/>
    <property type="match status" value="1"/>
</dbReference>
<evidence type="ECO:0000256" key="1">
    <source>
        <dbReference type="ARBA" id="ARBA00023125"/>
    </source>
</evidence>
<name>A0A183TCU8_SCHSO</name>
<evidence type="ECO:0000313" key="8">
    <source>
        <dbReference type="Proteomes" id="UP000275846"/>
    </source>
</evidence>
<dbReference type="PANTHER" id="PTHR11850">
    <property type="entry name" value="HOMEOBOX PROTEIN TRANSCRIPTION FACTORS"/>
    <property type="match status" value="1"/>
</dbReference>
<feature type="compositionally biased region" description="Basic residues" evidence="5">
    <location>
        <begin position="159"/>
        <end position="168"/>
    </location>
</feature>
<dbReference type="AlphaFoldDB" id="A0A183TCU8"/>
<organism evidence="9">
    <name type="scientific">Schistocephalus solidus</name>
    <name type="common">Tapeworm</name>
    <dbReference type="NCBI Taxonomy" id="70667"/>
    <lineage>
        <taxon>Eukaryota</taxon>
        <taxon>Metazoa</taxon>
        <taxon>Spiralia</taxon>
        <taxon>Lophotrochozoa</taxon>
        <taxon>Platyhelminthes</taxon>
        <taxon>Cestoda</taxon>
        <taxon>Eucestoda</taxon>
        <taxon>Diphyllobothriidea</taxon>
        <taxon>Diphyllobothriidae</taxon>
        <taxon>Schistocephalus</taxon>
    </lineage>
</organism>
<dbReference type="Gene3D" id="1.10.10.60">
    <property type="entry name" value="Homeodomain-like"/>
    <property type="match status" value="1"/>
</dbReference>
<feature type="domain" description="Homeobox" evidence="6">
    <location>
        <begin position="87"/>
        <end position="128"/>
    </location>
</feature>
<keyword evidence="3 4" id="KW-0539">Nucleus</keyword>
<protein>
    <submittedName>
        <fullName evidence="9">Homeobox domain-containing protein</fullName>
    </submittedName>
</protein>
<evidence type="ECO:0000256" key="3">
    <source>
        <dbReference type="ARBA" id="ARBA00023242"/>
    </source>
</evidence>
<reference evidence="9" key="1">
    <citation type="submission" date="2016-06" db="UniProtKB">
        <authorList>
            <consortium name="WormBaseParasite"/>
        </authorList>
    </citation>
    <scope>IDENTIFICATION</scope>
</reference>
<dbReference type="Proteomes" id="UP000275846">
    <property type="component" value="Unassembled WGS sequence"/>
</dbReference>
<evidence type="ECO:0000256" key="4">
    <source>
        <dbReference type="PROSITE-ProRule" id="PRU00108"/>
    </source>
</evidence>
<dbReference type="PROSITE" id="PS50071">
    <property type="entry name" value="HOMEOBOX_2"/>
    <property type="match status" value="1"/>
</dbReference>
<dbReference type="OrthoDB" id="10056939at2759"/>
<evidence type="ECO:0000259" key="6">
    <source>
        <dbReference type="PROSITE" id="PS50071"/>
    </source>
</evidence>
<gene>
    <name evidence="7" type="ORF">SSLN_LOCUS14296</name>
</gene>
<dbReference type="Pfam" id="PF05920">
    <property type="entry name" value="Homeobox_KN"/>
    <property type="match status" value="1"/>
</dbReference>